<dbReference type="EMBL" id="ML977311">
    <property type="protein sequence ID" value="KAF2122213.1"/>
    <property type="molecule type" value="Genomic_DNA"/>
</dbReference>
<dbReference type="Proteomes" id="UP000799770">
    <property type="component" value="Unassembled WGS sequence"/>
</dbReference>
<protein>
    <submittedName>
        <fullName evidence="1">Uncharacterized protein</fullName>
    </submittedName>
</protein>
<accession>A0A6A5ZTL7</accession>
<proteinExistence type="predicted"/>
<gene>
    <name evidence="1" type="ORF">BDV96DRAFT_663210</name>
</gene>
<name>A0A6A5ZTL7_9PLEO</name>
<reference evidence="1" key="1">
    <citation type="journal article" date="2020" name="Stud. Mycol.">
        <title>101 Dothideomycetes genomes: a test case for predicting lifestyles and emergence of pathogens.</title>
        <authorList>
            <person name="Haridas S."/>
            <person name="Albert R."/>
            <person name="Binder M."/>
            <person name="Bloem J."/>
            <person name="Labutti K."/>
            <person name="Salamov A."/>
            <person name="Andreopoulos B."/>
            <person name="Baker S."/>
            <person name="Barry K."/>
            <person name="Bills G."/>
            <person name="Bluhm B."/>
            <person name="Cannon C."/>
            <person name="Castanera R."/>
            <person name="Culley D."/>
            <person name="Daum C."/>
            <person name="Ezra D."/>
            <person name="Gonzalez J."/>
            <person name="Henrissat B."/>
            <person name="Kuo A."/>
            <person name="Liang C."/>
            <person name="Lipzen A."/>
            <person name="Lutzoni F."/>
            <person name="Magnuson J."/>
            <person name="Mondo S."/>
            <person name="Nolan M."/>
            <person name="Ohm R."/>
            <person name="Pangilinan J."/>
            <person name="Park H.-J."/>
            <person name="Ramirez L."/>
            <person name="Alfaro M."/>
            <person name="Sun H."/>
            <person name="Tritt A."/>
            <person name="Yoshinaga Y."/>
            <person name="Zwiers L.-H."/>
            <person name="Turgeon B."/>
            <person name="Goodwin S."/>
            <person name="Spatafora J."/>
            <person name="Crous P."/>
            <person name="Grigoriev I."/>
        </authorList>
    </citation>
    <scope>NUCLEOTIDE SEQUENCE</scope>
    <source>
        <strain evidence="1">CBS 627.86</strain>
    </source>
</reference>
<evidence type="ECO:0000313" key="2">
    <source>
        <dbReference type="Proteomes" id="UP000799770"/>
    </source>
</evidence>
<dbReference type="OrthoDB" id="10575039at2759"/>
<evidence type="ECO:0000313" key="1">
    <source>
        <dbReference type="EMBL" id="KAF2122213.1"/>
    </source>
</evidence>
<dbReference type="AlphaFoldDB" id="A0A6A5ZTL7"/>
<keyword evidence="2" id="KW-1185">Reference proteome</keyword>
<organism evidence="1 2">
    <name type="scientific">Lophiotrema nucula</name>
    <dbReference type="NCBI Taxonomy" id="690887"/>
    <lineage>
        <taxon>Eukaryota</taxon>
        <taxon>Fungi</taxon>
        <taxon>Dikarya</taxon>
        <taxon>Ascomycota</taxon>
        <taxon>Pezizomycotina</taxon>
        <taxon>Dothideomycetes</taxon>
        <taxon>Pleosporomycetidae</taxon>
        <taxon>Pleosporales</taxon>
        <taxon>Lophiotremataceae</taxon>
        <taxon>Lophiotrema</taxon>
    </lineage>
</organism>
<sequence length="228" mass="26253">MHNNIPVCDILQCDMESPIAIEFEEVVRRRYYGLKPLLEPGQENLCSRLSKYESYAHWNFAEECQRTRCETFMTPRWKARFRPDLLKKRPRSSDGTQDAPSEVDEYVSKRVKLDSFRMTKDEVPPTWIDLNDPIFQDGKPLPPATLVKKLNAMDKTSSLNKPRVFAEVGPGTASISYSCFDGELFYNIYTRAPASEIRDVLGEKSKKSRRNYEAMDDSATAPLGLLRR</sequence>